<evidence type="ECO:0008006" key="4">
    <source>
        <dbReference type="Google" id="ProtNLM"/>
    </source>
</evidence>
<feature type="region of interest" description="Disordered" evidence="1">
    <location>
        <begin position="1"/>
        <end position="22"/>
    </location>
</feature>
<dbReference type="Proteomes" id="UP000193467">
    <property type="component" value="Unassembled WGS sequence"/>
</dbReference>
<accession>A0A1Y2FVK6</accession>
<dbReference type="EMBL" id="MCGR01000012">
    <property type="protein sequence ID" value="ORY88063.1"/>
    <property type="molecule type" value="Genomic_DNA"/>
</dbReference>
<keyword evidence="3" id="KW-1185">Reference proteome</keyword>
<dbReference type="AlphaFoldDB" id="A0A1Y2FVK6"/>
<protein>
    <recommendedName>
        <fullName evidence="4">Proteophosphoglycan ppg4</fullName>
    </recommendedName>
</protein>
<evidence type="ECO:0000313" key="2">
    <source>
        <dbReference type="EMBL" id="ORY88063.1"/>
    </source>
</evidence>
<sequence length="503" mass="56127">MNDDDGASWVSDNSDVEAPPPPFLGFKLPFDVKIRIAELAHAADEGFQDRVGPQGDKSLPTSGKREQPGAEESDGEDDYWRDEYSEPTREMAPTSWWGRTTNALFAVDKEFNAIATPLLFKTICALQPVDNFFAYSIVPLYSHYIKKAVLVDVRSAPSAQSAQDILGDLPESFPSSPDSKSSSSTMPAQAAFNVLATKIRRLRLINFPSRCLPIMVGRFSNLKELSIEGDATFPAGSVDKTEHEEFQAALLQLRGLVKLRVAILSDIGGSLRMEHTWRSKWASIETLRHFSCSSLEFTPALFNFIGKLAPNLVSLKLNYEHFRPKSHLSVGLGATLPQDIDVDEGINLVAVLRQHVLPHLIPSGGLYQLLHRQVFPVRTLLSFKFGENLNCDAPLPPSISVHVAEMARSLGIVARPFSGGLLRPRLRNAFDGEGVDEYRDRWEPDADEEEEIESGIWLKDMKDTLAYGGRLTEECERTKDRAKLKELIELLRPLNARREVELD</sequence>
<feature type="region of interest" description="Disordered" evidence="1">
    <location>
        <begin position="45"/>
        <end position="91"/>
    </location>
</feature>
<proteinExistence type="predicted"/>
<feature type="region of interest" description="Disordered" evidence="1">
    <location>
        <begin position="166"/>
        <end position="185"/>
    </location>
</feature>
<name>A0A1Y2FVK6_9BASI</name>
<evidence type="ECO:0000313" key="3">
    <source>
        <dbReference type="Proteomes" id="UP000193467"/>
    </source>
</evidence>
<gene>
    <name evidence="2" type="ORF">BCR35DRAFT_330277</name>
</gene>
<feature type="compositionally biased region" description="Acidic residues" evidence="1">
    <location>
        <begin position="69"/>
        <end position="80"/>
    </location>
</feature>
<reference evidence="2 3" key="1">
    <citation type="submission" date="2016-07" db="EMBL/GenBank/DDBJ databases">
        <title>Pervasive Adenine N6-methylation of Active Genes in Fungi.</title>
        <authorList>
            <consortium name="DOE Joint Genome Institute"/>
            <person name="Mondo S.J."/>
            <person name="Dannebaum R.O."/>
            <person name="Kuo R.C."/>
            <person name="Labutti K."/>
            <person name="Haridas S."/>
            <person name="Kuo A."/>
            <person name="Salamov A."/>
            <person name="Ahrendt S.R."/>
            <person name="Lipzen A."/>
            <person name="Sullivan W."/>
            <person name="Andreopoulos W.B."/>
            <person name="Clum A."/>
            <person name="Lindquist E."/>
            <person name="Daum C."/>
            <person name="Ramamoorthy G.K."/>
            <person name="Gryganskyi A."/>
            <person name="Culley D."/>
            <person name="Magnuson J.K."/>
            <person name="James T.Y."/>
            <person name="O'Malley M.A."/>
            <person name="Stajich J.E."/>
            <person name="Spatafora J.W."/>
            <person name="Visel A."/>
            <person name="Grigoriev I.V."/>
        </authorList>
    </citation>
    <scope>NUCLEOTIDE SEQUENCE [LARGE SCALE GENOMIC DNA]</scope>
    <source>
        <strain evidence="2 3">62-1032</strain>
    </source>
</reference>
<dbReference type="InParanoid" id="A0A1Y2FVK6"/>
<organism evidence="2 3">
    <name type="scientific">Leucosporidium creatinivorum</name>
    <dbReference type="NCBI Taxonomy" id="106004"/>
    <lineage>
        <taxon>Eukaryota</taxon>
        <taxon>Fungi</taxon>
        <taxon>Dikarya</taxon>
        <taxon>Basidiomycota</taxon>
        <taxon>Pucciniomycotina</taxon>
        <taxon>Microbotryomycetes</taxon>
        <taxon>Leucosporidiales</taxon>
        <taxon>Leucosporidium</taxon>
    </lineage>
</organism>
<evidence type="ECO:0000256" key="1">
    <source>
        <dbReference type="SAM" id="MobiDB-lite"/>
    </source>
</evidence>
<feature type="compositionally biased region" description="Low complexity" evidence="1">
    <location>
        <begin position="170"/>
        <end position="185"/>
    </location>
</feature>
<comment type="caution">
    <text evidence="2">The sequence shown here is derived from an EMBL/GenBank/DDBJ whole genome shotgun (WGS) entry which is preliminary data.</text>
</comment>